<dbReference type="eggNOG" id="ENOG502SVH9">
    <property type="taxonomic scope" value="Eukaryota"/>
</dbReference>
<dbReference type="OrthoDB" id="2322999at2759"/>
<name>A0A014N742_9HYPO</name>
<evidence type="ECO:0000313" key="1">
    <source>
        <dbReference type="EMBL" id="EXU95607.1"/>
    </source>
</evidence>
<organism evidence="1 2">
    <name type="scientific">Metarhizium robertsii</name>
    <dbReference type="NCBI Taxonomy" id="568076"/>
    <lineage>
        <taxon>Eukaryota</taxon>
        <taxon>Fungi</taxon>
        <taxon>Dikarya</taxon>
        <taxon>Ascomycota</taxon>
        <taxon>Pezizomycotina</taxon>
        <taxon>Sordariomycetes</taxon>
        <taxon>Hypocreomycetidae</taxon>
        <taxon>Hypocreales</taxon>
        <taxon>Clavicipitaceae</taxon>
        <taxon>Metarhizium</taxon>
    </lineage>
</organism>
<comment type="caution">
    <text evidence="1">The sequence shown here is derived from an EMBL/GenBank/DDBJ whole genome shotgun (WGS) entry which is preliminary data.</text>
</comment>
<sequence length="251" mass="27615">MACREVKPCSVPGLNETLKVQDLEESRNIYNLLPDDSQQPEILESHIHDLAALFVRNRADGILGIHLAHAHFTIPENTAILGINYDKPSCRWARPMAIRTVDLSNVHGHIFVLTNHGFHPYEYQIGPGPDLSGVDSAFLSELADYLNTNNLSTLVGLQVIGQNPAHMLELVLPQGTVMLDVSNLNGCVPSRQTGWKFELDNGEPRVCTANEMHGTHENGHKIYNEGAPYPKLATFQDVKNALVKAGILSVA</sequence>
<dbReference type="Proteomes" id="UP000030151">
    <property type="component" value="Unassembled WGS sequence"/>
</dbReference>
<protein>
    <submittedName>
        <fullName evidence="1">Uncharacterized protein</fullName>
    </submittedName>
</protein>
<dbReference type="EMBL" id="JELW01000072">
    <property type="protein sequence ID" value="EXU95607.1"/>
    <property type="molecule type" value="Genomic_DNA"/>
</dbReference>
<gene>
    <name evidence="1" type="ORF">X797_011323</name>
</gene>
<dbReference type="HOGENOM" id="CLU_077469_0_0_1"/>
<reference evidence="1 2" key="1">
    <citation type="submission" date="2014-02" db="EMBL/GenBank/DDBJ databases">
        <title>The genome sequence of the entomopathogenic fungus Metarhizium robertsii ARSEF 2575.</title>
        <authorList>
            <person name="Giuliano Garisto Donzelli B."/>
            <person name="Roe B.A."/>
            <person name="Macmil S.L."/>
            <person name="Krasnoff S.B."/>
            <person name="Gibson D.M."/>
        </authorList>
    </citation>
    <scope>NUCLEOTIDE SEQUENCE [LARGE SCALE GENOMIC DNA]</scope>
    <source>
        <strain evidence="1 2">ARSEF 2575</strain>
    </source>
</reference>
<dbReference type="AlphaFoldDB" id="A0A014N742"/>
<proteinExistence type="predicted"/>
<evidence type="ECO:0000313" key="2">
    <source>
        <dbReference type="Proteomes" id="UP000030151"/>
    </source>
</evidence>
<accession>A0A014N742</accession>